<gene>
    <name evidence="2" type="ORF">DM194_00185</name>
</gene>
<evidence type="ECO:0000256" key="1">
    <source>
        <dbReference type="SAM" id="MobiDB-lite"/>
    </source>
</evidence>
<dbReference type="AlphaFoldDB" id="A0A2U9S1R9"/>
<dbReference type="EMBL" id="CP029829">
    <property type="protein sequence ID" value="AWU92821.1"/>
    <property type="molecule type" value="Genomic_DNA"/>
</dbReference>
<organism evidence="2 3">
    <name type="scientific">Azospirillum ramasamyi</name>
    <dbReference type="NCBI Taxonomy" id="682998"/>
    <lineage>
        <taxon>Bacteria</taxon>
        <taxon>Pseudomonadati</taxon>
        <taxon>Pseudomonadota</taxon>
        <taxon>Alphaproteobacteria</taxon>
        <taxon>Rhodospirillales</taxon>
        <taxon>Azospirillaceae</taxon>
        <taxon>Azospirillum</taxon>
    </lineage>
</organism>
<keyword evidence="3" id="KW-1185">Reference proteome</keyword>
<reference evidence="2 3" key="1">
    <citation type="journal article" date="2019" name="Int. J. Syst. Evol. Microbiol.">
        <title>Azospirillum ramasamyi sp. nov., a novel diazotrophic bacterium isolated from fermented bovine products.</title>
        <authorList>
            <person name="Anandham R."/>
            <person name="Heo J."/>
            <person name="Krishnamoorthy R."/>
            <person name="SenthilKumar M."/>
            <person name="Gopal N.O."/>
            <person name="Kim S.J."/>
            <person name="Kwon S.W."/>
        </authorList>
    </citation>
    <scope>NUCLEOTIDE SEQUENCE [LARGE SCALE GENOMIC DNA]</scope>
    <source>
        <strain evidence="2 3">M2T2B2</strain>
    </source>
</reference>
<feature type="compositionally biased region" description="Low complexity" evidence="1">
    <location>
        <begin position="37"/>
        <end position="48"/>
    </location>
</feature>
<feature type="compositionally biased region" description="Basic and acidic residues" evidence="1">
    <location>
        <begin position="21"/>
        <end position="36"/>
    </location>
</feature>
<name>A0A2U9S1R9_9PROT</name>
<feature type="compositionally biased region" description="Gly residues" evidence="1">
    <location>
        <begin position="80"/>
        <end position="91"/>
    </location>
</feature>
<sequence length="100" mass="10002">MAPGPSSASSRFGVSGHVPVRRLDQRCSRCRPDRTARGPAAAGAGTAAFPLCLQPGSGRRSRRRPGGRPGGRPWGRPGDCRGGGTGVGADAGGAARTVAP</sequence>
<dbReference type="Proteomes" id="UP000249605">
    <property type="component" value="Chromosome"/>
</dbReference>
<dbReference type="KEGG" id="azm:DM194_00185"/>
<evidence type="ECO:0000313" key="3">
    <source>
        <dbReference type="Proteomes" id="UP000249605"/>
    </source>
</evidence>
<feature type="region of interest" description="Disordered" evidence="1">
    <location>
        <begin position="1"/>
        <end position="100"/>
    </location>
</feature>
<protein>
    <submittedName>
        <fullName evidence="2">Uncharacterized protein</fullName>
    </submittedName>
</protein>
<feature type="compositionally biased region" description="Polar residues" evidence="1">
    <location>
        <begin position="1"/>
        <end position="12"/>
    </location>
</feature>
<proteinExistence type="predicted"/>
<evidence type="ECO:0000313" key="2">
    <source>
        <dbReference type="EMBL" id="AWU92821.1"/>
    </source>
</evidence>
<accession>A0A2U9S1R9</accession>